<keyword evidence="1" id="KW-0560">Oxidoreductase</keyword>
<comment type="caution">
    <text evidence="3">The sequence shown here is derived from an EMBL/GenBank/DDBJ whole genome shotgun (WGS) entry which is preliminary data.</text>
</comment>
<name>A0ABS2TCD8_9ACTO</name>
<reference evidence="4" key="1">
    <citation type="submission" date="2021-02" db="EMBL/GenBank/DDBJ databases">
        <title>Leucobacter sp. CX169.</title>
        <authorList>
            <person name="Cheng Y."/>
        </authorList>
    </citation>
    <scope>NUCLEOTIDE SEQUENCE [LARGE SCALE GENOMIC DNA]</scope>
    <source>
        <strain evidence="4">JY899</strain>
    </source>
</reference>
<dbReference type="InterPro" id="IPR050523">
    <property type="entry name" value="AKR_Detox_Biosynth"/>
</dbReference>
<dbReference type="PANTHER" id="PTHR43364">
    <property type="entry name" value="NADH-SPECIFIC METHYLGLYOXAL REDUCTASE-RELATED"/>
    <property type="match status" value="1"/>
</dbReference>
<dbReference type="EMBL" id="JAFFJS010000001">
    <property type="protein sequence ID" value="MBM9432308.1"/>
    <property type="molecule type" value="Genomic_DNA"/>
</dbReference>
<organism evidence="3 4">
    <name type="scientific">Flaviflexus equikiangi</name>
    <dbReference type="NCBI Taxonomy" id="2758573"/>
    <lineage>
        <taxon>Bacteria</taxon>
        <taxon>Bacillati</taxon>
        <taxon>Actinomycetota</taxon>
        <taxon>Actinomycetes</taxon>
        <taxon>Actinomycetales</taxon>
        <taxon>Actinomycetaceae</taxon>
        <taxon>Flaviflexus</taxon>
    </lineage>
</organism>
<evidence type="ECO:0000313" key="3">
    <source>
        <dbReference type="EMBL" id="MBM9432308.1"/>
    </source>
</evidence>
<dbReference type="PANTHER" id="PTHR43364:SF4">
    <property type="entry name" value="NAD(P)-LINKED OXIDOREDUCTASE SUPERFAMILY PROTEIN"/>
    <property type="match status" value="1"/>
</dbReference>
<dbReference type="InterPro" id="IPR036812">
    <property type="entry name" value="NAD(P)_OxRdtase_dom_sf"/>
</dbReference>
<feature type="domain" description="NADP-dependent oxidoreductase" evidence="2">
    <location>
        <begin position="16"/>
        <end position="314"/>
    </location>
</feature>
<gene>
    <name evidence="3" type="ORF">JVW63_01095</name>
</gene>
<evidence type="ECO:0000256" key="1">
    <source>
        <dbReference type="ARBA" id="ARBA00023002"/>
    </source>
</evidence>
<sequence>MEMRRMGKSGLTVSTVGLGGNNFGRKGSATESYEGTKAVIDAALDAGITLFDTADMYGMEAGLSETLVGRALGSNRDKVVIATKFGLDARGANGADFNARGSRRYIINAAEASLRRLGTDYIDLYIYHSPDPLTPIEETLSALDDLVRSGKVRYIGHSNMSGWQIAHFDHVARELGTERFVSAQNNFSLLDRRAELEVLPASTQFGLGVLPYYPLANGLLTGKYTDGIAPDGSRLDVAKPQLMESTDFDQLKKLRAFAQERGLTELEVAFSFLLASHPVTSIIAGVTKPEQVYANARSASWVPTAEDMAELDTIFPPAPKIALF</sequence>
<dbReference type="Pfam" id="PF00248">
    <property type="entry name" value="Aldo_ket_red"/>
    <property type="match status" value="1"/>
</dbReference>
<evidence type="ECO:0000259" key="2">
    <source>
        <dbReference type="Pfam" id="PF00248"/>
    </source>
</evidence>
<evidence type="ECO:0000313" key="4">
    <source>
        <dbReference type="Proteomes" id="UP000705983"/>
    </source>
</evidence>
<dbReference type="RefSeq" id="WP_187995889.1">
    <property type="nucleotide sequence ID" value="NZ_JACEXG010000001.1"/>
</dbReference>
<dbReference type="SUPFAM" id="SSF51430">
    <property type="entry name" value="NAD(P)-linked oxidoreductase"/>
    <property type="match status" value="1"/>
</dbReference>
<dbReference type="InterPro" id="IPR020471">
    <property type="entry name" value="AKR"/>
</dbReference>
<accession>A0ABS2TCD8</accession>
<keyword evidence="4" id="KW-1185">Reference proteome</keyword>
<dbReference type="InterPro" id="IPR023210">
    <property type="entry name" value="NADP_OxRdtase_dom"/>
</dbReference>
<proteinExistence type="predicted"/>
<dbReference type="Proteomes" id="UP000705983">
    <property type="component" value="Unassembled WGS sequence"/>
</dbReference>
<protein>
    <submittedName>
        <fullName evidence="3">Aldo/keto reductase</fullName>
    </submittedName>
</protein>
<dbReference type="Gene3D" id="3.20.20.100">
    <property type="entry name" value="NADP-dependent oxidoreductase domain"/>
    <property type="match status" value="1"/>
</dbReference>
<dbReference type="PRINTS" id="PR00069">
    <property type="entry name" value="ALDKETRDTASE"/>
</dbReference>